<keyword evidence="1" id="KW-1133">Transmembrane helix</keyword>
<proteinExistence type="predicted"/>
<feature type="transmembrane region" description="Helical" evidence="1">
    <location>
        <begin position="7"/>
        <end position="24"/>
    </location>
</feature>
<dbReference type="RefSeq" id="WP_046467342.1">
    <property type="nucleotide sequence ID" value="NZ_JASBQW010000003.1"/>
</dbReference>
<accession>A0ABY1H3V9</accession>
<comment type="caution">
    <text evidence="2">The sequence shown here is derived from an EMBL/GenBank/DDBJ whole genome shotgun (WGS) entry which is preliminary data.</text>
</comment>
<evidence type="ECO:0000256" key="1">
    <source>
        <dbReference type="SAM" id="Phobius"/>
    </source>
</evidence>
<organism evidence="2 3">
    <name type="scientific">Staphylococcus pasteuri</name>
    <dbReference type="NCBI Taxonomy" id="45972"/>
    <lineage>
        <taxon>Bacteria</taxon>
        <taxon>Bacillati</taxon>
        <taxon>Bacillota</taxon>
        <taxon>Bacilli</taxon>
        <taxon>Bacillales</taxon>
        <taxon>Staphylococcaceae</taxon>
        <taxon>Staphylococcus</taxon>
    </lineage>
</organism>
<evidence type="ECO:0000313" key="2">
    <source>
        <dbReference type="EMBL" id="SFZ77868.1"/>
    </source>
</evidence>
<reference evidence="2 3" key="1">
    <citation type="submission" date="2016-11" db="EMBL/GenBank/DDBJ databases">
        <authorList>
            <person name="Varghese N."/>
            <person name="Submissions S."/>
        </authorList>
    </citation>
    <scope>NUCLEOTIDE SEQUENCE [LARGE SCALE GENOMIC DNA]</scope>
    <source>
        <strain evidence="2 3">NFIX07</strain>
    </source>
</reference>
<keyword evidence="1" id="KW-0812">Transmembrane</keyword>
<protein>
    <submittedName>
        <fullName evidence="2">Uncharacterized protein</fullName>
    </submittedName>
</protein>
<evidence type="ECO:0000313" key="3">
    <source>
        <dbReference type="Proteomes" id="UP000182665"/>
    </source>
</evidence>
<name>A0ABY1H3V9_9STAP</name>
<gene>
    <name evidence="2" type="ORF">SAMN03097721_01988</name>
</gene>
<sequence length="59" mass="7076">MTKRNLRLLFNIIFSVLFVLYFGLEFFTKINAFYYFIPIIILMVICLILRDKLAPQNGR</sequence>
<dbReference type="EMBL" id="FPKT01000006">
    <property type="protein sequence ID" value="SFZ77868.1"/>
    <property type="molecule type" value="Genomic_DNA"/>
</dbReference>
<keyword evidence="1" id="KW-0472">Membrane</keyword>
<dbReference type="Proteomes" id="UP000182665">
    <property type="component" value="Unassembled WGS sequence"/>
</dbReference>
<keyword evidence="3" id="KW-1185">Reference proteome</keyword>
<feature type="transmembrane region" description="Helical" evidence="1">
    <location>
        <begin position="30"/>
        <end position="49"/>
    </location>
</feature>